<proteinExistence type="predicted"/>
<comment type="caution">
    <text evidence="1">The sequence shown here is derived from an EMBL/GenBank/DDBJ whole genome shotgun (WGS) entry which is preliminary data.</text>
</comment>
<name>A0A1X2GPG6_9FUNG</name>
<keyword evidence="2" id="KW-1185">Reference proteome</keyword>
<dbReference type="AlphaFoldDB" id="A0A1X2GPG6"/>
<dbReference type="Proteomes" id="UP000242146">
    <property type="component" value="Unassembled WGS sequence"/>
</dbReference>
<evidence type="ECO:0000313" key="2">
    <source>
        <dbReference type="Proteomes" id="UP000242146"/>
    </source>
</evidence>
<evidence type="ECO:0000313" key="1">
    <source>
        <dbReference type="EMBL" id="ORX58317.1"/>
    </source>
</evidence>
<dbReference type="EMBL" id="MCGT01000007">
    <property type="protein sequence ID" value="ORX58317.1"/>
    <property type="molecule type" value="Genomic_DNA"/>
</dbReference>
<gene>
    <name evidence="1" type="ORF">DM01DRAFT_1405925</name>
</gene>
<organism evidence="1 2">
    <name type="scientific">Hesseltinella vesiculosa</name>
    <dbReference type="NCBI Taxonomy" id="101127"/>
    <lineage>
        <taxon>Eukaryota</taxon>
        <taxon>Fungi</taxon>
        <taxon>Fungi incertae sedis</taxon>
        <taxon>Mucoromycota</taxon>
        <taxon>Mucoromycotina</taxon>
        <taxon>Mucoromycetes</taxon>
        <taxon>Mucorales</taxon>
        <taxon>Cunninghamellaceae</taxon>
        <taxon>Hesseltinella</taxon>
    </lineage>
</organism>
<accession>A0A1X2GPG6</accession>
<protein>
    <submittedName>
        <fullName evidence="1">Uncharacterized protein</fullName>
    </submittedName>
</protein>
<sequence>MNFSCGCLFDDKVKEPHFKKTKHFEDLSASFAVNAKHEQLDAHYSWLVQMHKPLGTGEPYVEATLENPHDPNRSLLVPAIQLKSADADAPFPHPRYYVLSPNLGGLHCGLYKMKLTAYADKSKSKILTEHENQLLSRINTETCAKTEFMERMNEAARHADQAWETKQ</sequence>
<reference evidence="1 2" key="1">
    <citation type="submission" date="2016-07" db="EMBL/GenBank/DDBJ databases">
        <title>Pervasive Adenine N6-methylation of Active Genes in Fungi.</title>
        <authorList>
            <consortium name="DOE Joint Genome Institute"/>
            <person name="Mondo S.J."/>
            <person name="Dannebaum R.O."/>
            <person name="Kuo R.C."/>
            <person name="Labutti K."/>
            <person name="Haridas S."/>
            <person name="Kuo A."/>
            <person name="Salamov A."/>
            <person name="Ahrendt S.R."/>
            <person name="Lipzen A."/>
            <person name="Sullivan W."/>
            <person name="Andreopoulos W.B."/>
            <person name="Clum A."/>
            <person name="Lindquist E."/>
            <person name="Daum C."/>
            <person name="Ramamoorthy G.K."/>
            <person name="Gryganskyi A."/>
            <person name="Culley D."/>
            <person name="Magnuson J.K."/>
            <person name="James T.Y."/>
            <person name="O'Malley M.A."/>
            <person name="Stajich J.E."/>
            <person name="Spatafora J.W."/>
            <person name="Visel A."/>
            <person name="Grigoriev I.V."/>
        </authorList>
    </citation>
    <scope>NUCLEOTIDE SEQUENCE [LARGE SCALE GENOMIC DNA]</scope>
    <source>
        <strain evidence="1 2">NRRL 3301</strain>
    </source>
</reference>
<dbReference type="OrthoDB" id="2319746at2759"/>